<gene>
    <name evidence="3" type="ORF">O3P16_00315</name>
</gene>
<evidence type="ECO:0000259" key="2">
    <source>
        <dbReference type="Pfam" id="PF13785"/>
    </source>
</evidence>
<feature type="transmembrane region" description="Helical" evidence="1">
    <location>
        <begin position="445"/>
        <end position="463"/>
    </location>
</feature>
<feature type="transmembrane region" description="Helical" evidence="1">
    <location>
        <begin position="597"/>
        <end position="617"/>
    </location>
</feature>
<protein>
    <submittedName>
        <fullName evidence="3">DUF4178 domain-containing protein</fullName>
    </submittedName>
</protein>
<accession>A0ABT4UEF9</accession>
<dbReference type="RefSeq" id="WP_407029567.1">
    <property type="nucleotide sequence ID" value="NZ_JAQGEF010000001.1"/>
</dbReference>
<proteinExistence type="predicted"/>
<comment type="caution">
    <text evidence="3">The sequence shown here is derived from an EMBL/GenBank/DDBJ whole genome shotgun (WGS) entry which is preliminary data.</text>
</comment>
<feature type="domain" description="DUF4178" evidence="2">
    <location>
        <begin position="275"/>
        <end position="410"/>
    </location>
</feature>
<evidence type="ECO:0000313" key="4">
    <source>
        <dbReference type="Proteomes" id="UP001210231"/>
    </source>
</evidence>
<dbReference type="InterPro" id="IPR025235">
    <property type="entry name" value="DUF4178"/>
</dbReference>
<reference evidence="3 4" key="1">
    <citation type="submission" date="2022-12" db="EMBL/GenBank/DDBJ databases">
        <title>Chitinophagaceae gen. sp. nov., a new member of the family Chitinophagaceae, isolated from soil in a chemical factory.</title>
        <authorList>
            <person name="Ke Z."/>
        </authorList>
    </citation>
    <scope>NUCLEOTIDE SEQUENCE [LARGE SCALE GENOMIC DNA]</scope>
    <source>
        <strain evidence="3 4">LY-5</strain>
    </source>
</reference>
<organism evidence="3 4">
    <name type="scientific">Polluticaenibacter yanchengensis</name>
    <dbReference type="NCBI Taxonomy" id="3014562"/>
    <lineage>
        <taxon>Bacteria</taxon>
        <taxon>Pseudomonadati</taxon>
        <taxon>Bacteroidota</taxon>
        <taxon>Chitinophagia</taxon>
        <taxon>Chitinophagales</taxon>
        <taxon>Chitinophagaceae</taxon>
        <taxon>Polluticaenibacter</taxon>
    </lineage>
</organism>
<evidence type="ECO:0000313" key="3">
    <source>
        <dbReference type="EMBL" id="MDA3613234.1"/>
    </source>
</evidence>
<sequence>MIICSNCKKTVSLLHESIVFATCECGAVIDTLTFNEVKINAPLAANATPSFFKINQTGTYNKTTFTIIGRVNIWTEDSVLSYWTLLTDTHKILILEEGYGNYAILEYNEELNKNASSIVLNQVVIANTAFTLAANNKVWTTIVNQTYLAAVQGQTILNPTHTPQIIYADNVNSHTQYEIWKSRNGLAIFESTGIDFEDLNINETVDEYLIFPQAGYCRCTKCKSDFKVEYFPYIQTATCKKCEISYSYDVKQNTWQHILNNNSSIKRKPRKELPVGAKVTLLKDNFEITGKVFKQNTDNYRWIEYHLYNAYEGSYAYLSESDGIFILLYQVFDAPLLKDRKKAIRYNNKTFALFDDYKASIQEIEGNLIGAYFNPKTTTKAYDYVSPPYMLSLEEGNKKNNYWHAGEYVPDKEIAKAYADNKAIKPNPTGYGAVKPATKRPIKHILIATVIMGLIYLAIQMWMERQNHSFELANTQYMVTQNAKQFVIDNINIKEDRTDIKVASYADLSNDWVVFNYTLVSKKDGAEFDGGHEISYYSGMDGGESWSEGSKNNKYIFSGLSKGDYKLIINVESNIDASRQVDTRFHVTTDGQLGKNFLFPFLLIIAWGIFCLIKYIAVESKRFQN</sequence>
<evidence type="ECO:0000256" key="1">
    <source>
        <dbReference type="SAM" id="Phobius"/>
    </source>
</evidence>
<dbReference type="EMBL" id="JAQGEF010000001">
    <property type="protein sequence ID" value="MDA3613234.1"/>
    <property type="molecule type" value="Genomic_DNA"/>
</dbReference>
<keyword evidence="4" id="KW-1185">Reference proteome</keyword>
<dbReference type="Pfam" id="PF13785">
    <property type="entry name" value="DUF4178"/>
    <property type="match status" value="1"/>
</dbReference>
<dbReference type="Proteomes" id="UP001210231">
    <property type="component" value="Unassembled WGS sequence"/>
</dbReference>
<name>A0ABT4UEF9_9BACT</name>
<keyword evidence="1" id="KW-1133">Transmembrane helix</keyword>
<keyword evidence="1" id="KW-0812">Transmembrane</keyword>
<keyword evidence="1" id="KW-0472">Membrane</keyword>